<reference evidence="2 3" key="1">
    <citation type="submission" date="2015-05" db="EMBL/GenBank/DDBJ databases">
        <title>Evolution of Trichinella species and genotypes.</title>
        <authorList>
            <person name="Korhonen P.K."/>
            <person name="Edoardo P."/>
            <person name="Giuseppe L.R."/>
            <person name="Gasser R.B."/>
        </authorList>
    </citation>
    <scope>NUCLEOTIDE SEQUENCE [LARGE SCALE GENOMIC DNA]</scope>
    <source>
        <strain evidence="2">ISS10</strain>
    </source>
</reference>
<feature type="compositionally biased region" description="Pro residues" evidence="1">
    <location>
        <begin position="13"/>
        <end position="24"/>
    </location>
</feature>
<evidence type="ECO:0000256" key="1">
    <source>
        <dbReference type="SAM" id="MobiDB-lite"/>
    </source>
</evidence>
<organism evidence="2 3">
    <name type="scientific">Trichinella nativa</name>
    <dbReference type="NCBI Taxonomy" id="6335"/>
    <lineage>
        <taxon>Eukaryota</taxon>
        <taxon>Metazoa</taxon>
        <taxon>Ecdysozoa</taxon>
        <taxon>Nematoda</taxon>
        <taxon>Enoplea</taxon>
        <taxon>Dorylaimia</taxon>
        <taxon>Trichinellida</taxon>
        <taxon>Trichinellidae</taxon>
        <taxon>Trichinella</taxon>
    </lineage>
</organism>
<dbReference type="EMBL" id="JYDW01000743">
    <property type="protein sequence ID" value="KRZ47492.1"/>
    <property type="molecule type" value="Genomic_DNA"/>
</dbReference>
<evidence type="ECO:0000313" key="2">
    <source>
        <dbReference type="EMBL" id="KRZ47492.1"/>
    </source>
</evidence>
<evidence type="ECO:0000313" key="3">
    <source>
        <dbReference type="Proteomes" id="UP000054721"/>
    </source>
</evidence>
<name>A0A0V1KJN9_9BILA</name>
<comment type="caution">
    <text evidence="2">The sequence shown here is derived from an EMBL/GenBank/DDBJ whole genome shotgun (WGS) entry which is preliminary data.</text>
</comment>
<dbReference type="Proteomes" id="UP000054721">
    <property type="component" value="Unassembled WGS sequence"/>
</dbReference>
<sequence length="31" mass="3574">MHDRSIAIRSRPPQGPPYFPPPPRGRYRSSP</sequence>
<accession>A0A0V1KJN9</accession>
<proteinExistence type="predicted"/>
<protein>
    <submittedName>
        <fullName evidence="2">Uncharacterized protein</fullName>
    </submittedName>
</protein>
<dbReference type="AlphaFoldDB" id="A0A0V1KJN9"/>
<gene>
    <name evidence="2" type="ORF">T02_11337</name>
</gene>
<keyword evidence="3" id="KW-1185">Reference proteome</keyword>
<feature type="region of interest" description="Disordered" evidence="1">
    <location>
        <begin position="1"/>
        <end position="31"/>
    </location>
</feature>